<dbReference type="InterPro" id="IPR028082">
    <property type="entry name" value="Peripla_BP_I"/>
</dbReference>
<evidence type="ECO:0000256" key="1">
    <source>
        <dbReference type="ARBA" id="ARBA00004196"/>
    </source>
</evidence>
<feature type="signal peptide" evidence="4">
    <location>
        <begin position="1"/>
        <end position="29"/>
    </location>
</feature>
<dbReference type="NCBIfam" id="NF008185">
    <property type="entry name" value="PRK10936.1"/>
    <property type="match status" value="1"/>
</dbReference>
<comment type="subcellular location">
    <subcellularLocation>
        <location evidence="1">Cell envelope</location>
    </subcellularLocation>
</comment>
<dbReference type="GO" id="GO:0055085">
    <property type="term" value="P:transmembrane transport"/>
    <property type="evidence" value="ECO:0007669"/>
    <property type="project" value="UniProtKB-ARBA"/>
</dbReference>
<dbReference type="InterPro" id="IPR025997">
    <property type="entry name" value="SBP_2_dom"/>
</dbReference>
<evidence type="ECO:0000256" key="2">
    <source>
        <dbReference type="ARBA" id="ARBA00007639"/>
    </source>
</evidence>
<keyword evidence="3 4" id="KW-0732">Signal</keyword>
<dbReference type="Pfam" id="PF13407">
    <property type="entry name" value="Peripla_BP_4"/>
    <property type="match status" value="1"/>
</dbReference>
<evidence type="ECO:0000259" key="5">
    <source>
        <dbReference type="Pfam" id="PF13407"/>
    </source>
</evidence>
<dbReference type="Gene3D" id="3.40.50.2300">
    <property type="match status" value="2"/>
</dbReference>
<dbReference type="SUPFAM" id="SSF53822">
    <property type="entry name" value="Periplasmic binding protein-like I"/>
    <property type="match status" value="1"/>
</dbReference>
<dbReference type="EMBL" id="RKHR01000005">
    <property type="protein sequence ID" value="ROS00158.1"/>
    <property type="molecule type" value="Genomic_DNA"/>
</dbReference>
<keyword evidence="7" id="KW-1185">Reference proteome</keyword>
<accession>A0A3N2DK60</accession>
<evidence type="ECO:0000256" key="4">
    <source>
        <dbReference type="SAM" id="SignalP"/>
    </source>
</evidence>
<dbReference type="Proteomes" id="UP000275394">
    <property type="component" value="Unassembled WGS sequence"/>
</dbReference>
<comment type="caution">
    <text evidence="6">The sequence shown here is derived from an EMBL/GenBank/DDBJ whole genome shotgun (WGS) entry which is preliminary data.</text>
</comment>
<comment type="similarity">
    <text evidence="2">Belongs to the bacterial solute-binding protein 2 family.</text>
</comment>
<dbReference type="RefSeq" id="WP_211333696.1">
    <property type="nucleotide sequence ID" value="NZ_RKHR01000005.1"/>
</dbReference>
<dbReference type="CDD" id="cd06306">
    <property type="entry name" value="PBP1_TorT-like"/>
    <property type="match status" value="1"/>
</dbReference>
<feature type="domain" description="Periplasmic binding protein" evidence="5">
    <location>
        <begin position="68"/>
        <end position="325"/>
    </location>
</feature>
<dbReference type="GO" id="GO:0030246">
    <property type="term" value="F:carbohydrate binding"/>
    <property type="evidence" value="ECO:0007669"/>
    <property type="project" value="UniProtKB-ARBA"/>
</dbReference>
<name>A0A3N2DK60_9GAMM</name>
<reference evidence="6 7" key="1">
    <citation type="submission" date="2018-11" db="EMBL/GenBank/DDBJ databases">
        <title>Genomic Encyclopedia of Type Strains, Phase IV (KMG-IV): sequencing the most valuable type-strain genomes for metagenomic binning, comparative biology and taxonomic classification.</title>
        <authorList>
            <person name="Goeker M."/>
        </authorList>
    </citation>
    <scope>NUCLEOTIDE SEQUENCE [LARGE SCALE GENOMIC DNA]</scope>
    <source>
        <strain evidence="6 7">DSM 100316</strain>
    </source>
</reference>
<dbReference type="PANTHER" id="PTHR46847:SF1">
    <property type="entry name" value="D-ALLOSE-BINDING PERIPLASMIC PROTEIN-RELATED"/>
    <property type="match status" value="1"/>
</dbReference>
<gene>
    <name evidence="6" type="ORF">EDC56_2794</name>
</gene>
<evidence type="ECO:0000313" key="7">
    <source>
        <dbReference type="Proteomes" id="UP000275394"/>
    </source>
</evidence>
<sequence length="366" mass="39755">MKCPQIITMSLRSAIVALIGSVSVAEVVAAENWYPYDTEVWHSPFDIDSKRSLKPYSPLKSATKPWDICVSLPHVDDAYWLAINYGIVAESRRLGTKMHLLEAGGYSNLTRQIAQVEDCIDSDADAIVLGAISFEGLNDVIAKAKQHNIPVIDVANGVSSTKVTAKTLISISDLGLNTGRYLADRHPQGSKSVKVAWFPGPPGAGWVESADKGFISGLDGNRSIDVVETRYGDIDKKTQMKQIESVLANHPDLDYIVGTAVAAEASIQLLKEKKLSDQVKTVSYYYTPAVHQAIKRGEVLAATTDSTVIQGRVAIDQAVRILEGRSYDIHVAPKLFVVDAGNIGGLDETSMLAPVDFRATFRVNNK</sequence>
<dbReference type="PANTHER" id="PTHR46847">
    <property type="entry name" value="D-ALLOSE-BINDING PERIPLASMIC PROTEIN-RELATED"/>
    <property type="match status" value="1"/>
</dbReference>
<evidence type="ECO:0000256" key="3">
    <source>
        <dbReference type="ARBA" id="ARBA00022729"/>
    </source>
</evidence>
<feature type="chain" id="PRO_5017979234" evidence="4">
    <location>
        <begin position="30"/>
        <end position="366"/>
    </location>
</feature>
<dbReference type="GO" id="GO:0030313">
    <property type="term" value="C:cell envelope"/>
    <property type="evidence" value="ECO:0007669"/>
    <property type="project" value="UniProtKB-SubCell"/>
</dbReference>
<evidence type="ECO:0000313" key="6">
    <source>
        <dbReference type="EMBL" id="ROS00158.1"/>
    </source>
</evidence>
<dbReference type="AlphaFoldDB" id="A0A3N2DK60"/>
<protein>
    <submittedName>
        <fullName evidence="6">Monosaccharide ABC transporter substrate-binding protein (CUT2 family)</fullName>
    </submittedName>
</protein>
<organism evidence="6 7">
    <name type="scientific">Sinobacterium caligoides</name>
    <dbReference type="NCBI Taxonomy" id="933926"/>
    <lineage>
        <taxon>Bacteria</taxon>
        <taxon>Pseudomonadati</taxon>
        <taxon>Pseudomonadota</taxon>
        <taxon>Gammaproteobacteria</taxon>
        <taxon>Cellvibrionales</taxon>
        <taxon>Spongiibacteraceae</taxon>
        <taxon>Sinobacterium</taxon>
    </lineage>
</organism>
<proteinExistence type="inferred from homology"/>